<comment type="pathway">
    <text evidence="1 11">Pyrimidine metabolism; CTP biosynthesis via de novo pathway; CTP from UDP: step 2/2.</text>
</comment>
<keyword evidence="8 11" id="KW-0315">Glutamine amidotransferase</keyword>
<comment type="activity regulation">
    <text evidence="11">Allosterically activated by GTP, when glutamine is the substrate; GTP has no effect on the reaction when ammonia is the substrate. The allosteric effector GTP functions by stabilizing the protein conformation that binds the tetrahedral intermediate(s) formed during glutamine hydrolysis. Inhibited by the product CTP, via allosteric rather than competitive inhibition.</text>
</comment>
<dbReference type="PANTHER" id="PTHR11550:SF0">
    <property type="entry name" value="CTP SYNTHASE-RELATED"/>
    <property type="match status" value="1"/>
</dbReference>
<dbReference type="InterPro" id="IPR027417">
    <property type="entry name" value="P-loop_NTPase"/>
</dbReference>
<dbReference type="SUPFAM" id="SSF52317">
    <property type="entry name" value="Class I glutamine amidotransferase-like"/>
    <property type="match status" value="1"/>
</dbReference>
<dbReference type="GO" id="GO:0019856">
    <property type="term" value="P:pyrimidine nucleobase biosynthetic process"/>
    <property type="evidence" value="ECO:0007669"/>
    <property type="project" value="TreeGrafter"/>
</dbReference>
<feature type="binding site" evidence="11">
    <location>
        <position position="226"/>
    </location>
    <ligand>
        <name>CTP</name>
        <dbReference type="ChEBI" id="CHEBI:37563"/>
        <note>allosteric inhibitor</note>
    </ligand>
</feature>
<feature type="active site" evidence="11">
    <location>
        <position position="520"/>
    </location>
</feature>
<dbReference type="PROSITE" id="PS51273">
    <property type="entry name" value="GATASE_TYPE_1"/>
    <property type="match status" value="1"/>
</dbReference>
<comment type="miscellaneous">
    <text evidence="11">CTPSs have evolved a hybrid strategy for distinguishing between UTP and CTP. The overlapping regions of the product feedback inhibitory and substrate sites recognize a common feature in both compounds, the triphosphate moiety. To differentiate isosteric substrate and product pyrimidine rings, an additional pocket far from the expected kinase/ligase catalytic site, specifically recognizes the cytosine and ribose portions of the product inhibitor.</text>
</comment>
<dbReference type="GO" id="GO:0042802">
    <property type="term" value="F:identical protein binding"/>
    <property type="evidence" value="ECO:0007669"/>
    <property type="project" value="TreeGrafter"/>
</dbReference>
<dbReference type="GO" id="GO:0046872">
    <property type="term" value="F:metal ion binding"/>
    <property type="evidence" value="ECO:0007669"/>
    <property type="project" value="UniProtKB-KW"/>
</dbReference>
<dbReference type="Gene3D" id="3.40.50.880">
    <property type="match status" value="1"/>
</dbReference>
<feature type="binding site" evidence="11">
    <location>
        <position position="413"/>
    </location>
    <ligand>
        <name>L-glutamine</name>
        <dbReference type="ChEBI" id="CHEBI:58359"/>
    </ligand>
</feature>
<dbReference type="NCBIfam" id="TIGR00337">
    <property type="entry name" value="PyrG"/>
    <property type="match status" value="1"/>
</dbReference>
<evidence type="ECO:0000256" key="5">
    <source>
        <dbReference type="ARBA" id="ARBA00022741"/>
    </source>
</evidence>
<keyword evidence="4 11" id="KW-0479">Metal-binding</keyword>
<accession>A0A1F6Y143</accession>
<comment type="caution">
    <text evidence="11">Lacks conserved residue(s) required for the propagation of feature annotation.</text>
</comment>
<dbReference type="GO" id="GO:0044210">
    <property type="term" value="P:'de novo' CTP biosynthetic process"/>
    <property type="evidence" value="ECO:0007669"/>
    <property type="project" value="UniProtKB-UniRule"/>
</dbReference>
<dbReference type="InterPro" id="IPR033828">
    <property type="entry name" value="GATase1_CTP_Synthase"/>
</dbReference>
<keyword evidence="5 11" id="KW-0547">Nucleotide-binding</keyword>
<evidence type="ECO:0000256" key="9">
    <source>
        <dbReference type="ARBA" id="ARBA00022975"/>
    </source>
</evidence>
<gene>
    <name evidence="11" type="primary">pyrG</name>
    <name evidence="14" type="ORF">A3H53_04055</name>
</gene>
<dbReference type="GO" id="GO:0004359">
    <property type="term" value="F:glutaminase activity"/>
    <property type="evidence" value="ECO:0007669"/>
    <property type="project" value="RHEA"/>
</dbReference>
<evidence type="ECO:0000313" key="15">
    <source>
        <dbReference type="Proteomes" id="UP000176479"/>
    </source>
</evidence>
<dbReference type="Pfam" id="PF06418">
    <property type="entry name" value="CTP_synth_N"/>
    <property type="match status" value="1"/>
</dbReference>
<dbReference type="GO" id="GO:0005524">
    <property type="term" value="F:ATP binding"/>
    <property type="evidence" value="ECO:0007669"/>
    <property type="project" value="UniProtKB-KW"/>
</dbReference>
<feature type="binding site" evidence="11">
    <location>
        <begin position="190"/>
        <end position="195"/>
    </location>
    <ligand>
        <name>CTP</name>
        <dbReference type="ChEBI" id="CHEBI:37563"/>
        <note>allosteric inhibitor</note>
    </ligand>
</feature>
<dbReference type="InterPro" id="IPR004468">
    <property type="entry name" value="CTP_synthase"/>
</dbReference>
<feature type="region of interest" description="Amidoligase domain" evidence="11">
    <location>
        <begin position="1"/>
        <end position="269"/>
    </location>
</feature>
<dbReference type="SUPFAM" id="SSF52540">
    <property type="entry name" value="P-loop containing nucleoside triphosphate hydrolases"/>
    <property type="match status" value="1"/>
</dbReference>
<dbReference type="InterPro" id="IPR029062">
    <property type="entry name" value="Class_I_gatase-like"/>
</dbReference>
<evidence type="ECO:0000256" key="10">
    <source>
        <dbReference type="ARBA" id="ARBA00047781"/>
    </source>
</evidence>
<evidence type="ECO:0000313" key="14">
    <source>
        <dbReference type="EMBL" id="OGJ00098.1"/>
    </source>
</evidence>
<feature type="binding site" evidence="11">
    <location>
        <position position="16"/>
    </location>
    <ligand>
        <name>CTP</name>
        <dbReference type="ChEBI" id="CHEBI:37563"/>
        <note>allosteric inhibitor</note>
    </ligand>
</feature>
<evidence type="ECO:0000256" key="4">
    <source>
        <dbReference type="ARBA" id="ARBA00022723"/>
    </source>
</evidence>
<dbReference type="PANTHER" id="PTHR11550">
    <property type="entry name" value="CTP SYNTHASE"/>
    <property type="match status" value="1"/>
</dbReference>
<proteinExistence type="inferred from homology"/>
<feature type="domain" description="CTP synthase N-terminal" evidence="13">
    <location>
        <begin position="6"/>
        <end position="269"/>
    </location>
</feature>
<feature type="active site" description="Nucleophile; for glutamine hydrolysis" evidence="11">
    <location>
        <position position="389"/>
    </location>
</feature>
<feature type="binding site" evidence="11">
    <location>
        <position position="226"/>
    </location>
    <ligand>
        <name>UTP</name>
        <dbReference type="ChEBI" id="CHEBI:46398"/>
    </ligand>
</feature>
<evidence type="ECO:0000256" key="7">
    <source>
        <dbReference type="ARBA" id="ARBA00022842"/>
    </source>
</evidence>
<comment type="caution">
    <text evidence="14">The sequence shown here is derived from an EMBL/GenBank/DDBJ whole genome shotgun (WGS) entry which is preliminary data.</text>
</comment>
<comment type="similarity">
    <text evidence="2 11">Belongs to the CTP synthase family.</text>
</comment>
<dbReference type="FunFam" id="3.40.50.300:FF:000009">
    <property type="entry name" value="CTP synthase"/>
    <property type="match status" value="1"/>
</dbReference>
<evidence type="ECO:0000259" key="13">
    <source>
        <dbReference type="Pfam" id="PF06418"/>
    </source>
</evidence>
<comment type="catalytic activity">
    <reaction evidence="11">
        <text>UTP + NH4(+) + ATP = CTP + ADP + phosphate + 2 H(+)</text>
        <dbReference type="Rhea" id="RHEA:16597"/>
        <dbReference type="ChEBI" id="CHEBI:15378"/>
        <dbReference type="ChEBI" id="CHEBI:28938"/>
        <dbReference type="ChEBI" id="CHEBI:30616"/>
        <dbReference type="ChEBI" id="CHEBI:37563"/>
        <dbReference type="ChEBI" id="CHEBI:43474"/>
        <dbReference type="ChEBI" id="CHEBI:46398"/>
        <dbReference type="ChEBI" id="CHEBI:456216"/>
    </reaction>
</comment>
<dbReference type="EMBL" id="MFVK01000001">
    <property type="protein sequence ID" value="OGJ00098.1"/>
    <property type="molecule type" value="Genomic_DNA"/>
</dbReference>
<sequence>MTTKAKFIFVAGGVMSGIGKGITVASTARILKDYGFKVTAVKIDPYLNVDAGTMNPTEHGEVFVTDDGMETDQDIGNYERFVDEDILRDNYMTSGAVYSEVIRRERNLSYGGKCVQVIPHLTNEIERRLLAVGSKTKADFVLVEVGGTVGEYENLLFLETARIMKLKFPGRIVFMLVSYMPIPSMIGEMKTKPTQHATRAMNAAGIQPDIIIARSSQPLDNIRKEKVSIFCNVSPECVISAPDIKSIYEVPINFEKDNLGKNILKKFNLKIKKKDSHRWSNLIRNIHSSNKPVKIGIVGKYFGTGDFTLSDSYLSVIEAIRHASWSLGAKPEITWINAESYEKTPVSLEELKQYDGVIVPGGFGARGVEGKILAINYLRNNNIPFLGLCYGLQLAVVEFARNVCGLRDAHTVEINPETKNPIITTMPEQLINIKEKKMGGSMRLGAYRCKLNLKSKIYKMYGKVLISERHRHRYEVNNEYGDVLKKNGMAISGINPERKLIEIIELPDHPFFIGTQFHPEFKSRPLNPHPLFVGFIKASIGR</sequence>
<dbReference type="InterPro" id="IPR017926">
    <property type="entry name" value="GATASE"/>
</dbReference>
<evidence type="ECO:0000256" key="8">
    <source>
        <dbReference type="ARBA" id="ARBA00022962"/>
    </source>
</evidence>
<dbReference type="CDD" id="cd01746">
    <property type="entry name" value="GATase1_CTP_Synthase"/>
    <property type="match status" value="1"/>
</dbReference>
<dbReference type="AlphaFoldDB" id="A0A1F6Y143"/>
<feature type="binding site" evidence="11">
    <location>
        <position position="74"/>
    </location>
    <ligand>
        <name>ATP</name>
        <dbReference type="ChEBI" id="CHEBI:30616"/>
    </ligand>
</feature>
<comment type="function">
    <text evidence="11">Catalyzes the ATP-dependent amination of UTP to CTP with either L-glutamine or ammonia as the source of nitrogen. Regulates intracellular CTP levels through interactions with the four ribonucleotide triphosphates.</text>
</comment>
<keyword evidence="7 11" id="KW-0460">Magnesium</keyword>
<protein>
    <recommendedName>
        <fullName evidence="11">CTP synthase</fullName>
        <ecNumber evidence="11">6.3.4.2</ecNumber>
    </recommendedName>
    <alternativeName>
        <fullName evidence="11">Cytidine 5'-triphosphate synthase</fullName>
    </alternativeName>
    <alternativeName>
        <fullName evidence="11">Cytidine triphosphate synthetase</fullName>
        <shortName evidence="11">CTP synthetase</shortName>
        <shortName evidence="11">CTPS</shortName>
    </alternativeName>
    <alternativeName>
        <fullName evidence="11">UTP--ammonia ligase</fullName>
    </alternativeName>
</protein>
<organism evidence="14 15">
    <name type="scientific">Candidatus Nomurabacteria bacterium RIFCSPLOWO2_02_FULL_40_10</name>
    <dbReference type="NCBI Taxonomy" id="1801786"/>
    <lineage>
        <taxon>Bacteria</taxon>
        <taxon>Candidatus Nomuraibacteriota</taxon>
    </lineage>
</organism>
<dbReference type="Gene3D" id="3.40.50.300">
    <property type="entry name" value="P-loop containing nucleotide triphosphate hydrolases"/>
    <property type="match status" value="1"/>
</dbReference>
<comment type="subunit">
    <text evidence="11">Homotetramer.</text>
</comment>
<feature type="active site" evidence="11">
    <location>
        <position position="518"/>
    </location>
</feature>
<feature type="binding site" evidence="11">
    <location>
        <position position="362"/>
    </location>
    <ligand>
        <name>L-glutamine</name>
        <dbReference type="ChEBI" id="CHEBI:58359"/>
    </ligand>
</feature>
<feature type="binding site" evidence="11">
    <location>
        <position position="16"/>
    </location>
    <ligand>
        <name>UTP</name>
        <dbReference type="ChEBI" id="CHEBI:46398"/>
    </ligand>
</feature>
<evidence type="ECO:0000256" key="1">
    <source>
        <dbReference type="ARBA" id="ARBA00005171"/>
    </source>
</evidence>
<feature type="binding site" evidence="11">
    <location>
        <position position="144"/>
    </location>
    <ligand>
        <name>Mg(2+)</name>
        <dbReference type="ChEBI" id="CHEBI:18420"/>
    </ligand>
</feature>
<keyword evidence="6 11" id="KW-0067">ATP-binding</keyword>
<feature type="binding site" evidence="11">
    <location>
        <position position="473"/>
    </location>
    <ligand>
        <name>L-glutamine</name>
        <dbReference type="ChEBI" id="CHEBI:58359"/>
    </ligand>
</feature>
<reference evidence="14 15" key="1">
    <citation type="journal article" date="2016" name="Nat. Commun.">
        <title>Thousands of microbial genomes shed light on interconnected biogeochemical processes in an aquifer system.</title>
        <authorList>
            <person name="Anantharaman K."/>
            <person name="Brown C.T."/>
            <person name="Hug L.A."/>
            <person name="Sharon I."/>
            <person name="Castelle C.J."/>
            <person name="Probst A.J."/>
            <person name="Thomas B.C."/>
            <person name="Singh A."/>
            <person name="Wilkins M.J."/>
            <person name="Karaoz U."/>
            <person name="Brodie E.L."/>
            <person name="Williams K.H."/>
            <person name="Hubbard S.S."/>
            <person name="Banfield J.F."/>
        </authorList>
    </citation>
    <scope>NUCLEOTIDE SEQUENCE [LARGE SCALE GENOMIC DNA]</scope>
</reference>
<dbReference type="GO" id="GO:0097268">
    <property type="term" value="C:cytoophidium"/>
    <property type="evidence" value="ECO:0007669"/>
    <property type="project" value="UniProtKB-ARBA"/>
</dbReference>
<evidence type="ECO:0000256" key="2">
    <source>
        <dbReference type="ARBA" id="ARBA00007533"/>
    </source>
</evidence>
<comment type="catalytic activity">
    <reaction evidence="11">
        <text>L-glutamine + H2O = L-glutamate + NH4(+)</text>
        <dbReference type="Rhea" id="RHEA:15889"/>
        <dbReference type="ChEBI" id="CHEBI:15377"/>
        <dbReference type="ChEBI" id="CHEBI:28938"/>
        <dbReference type="ChEBI" id="CHEBI:29985"/>
        <dbReference type="ChEBI" id="CHEBI:58359"/>
    </reaction>
</comment>
<feature type="binding site" evidence="11">
    <location>
        <begin position="17"/>
        <end position="22"/>
    </location>
    <ligand>
        <name>ATP</name>
        <dbReference type="ChEBI" id="CHEBI:30616"/>
    </ligand>
</feature>
<dbReference type="CDD" id="cd03113">
    <property type="entry name" value="CTPS_N"/>
    <property type="match status" value="1"/>
</dbReference>
<dbReference type="GO" id="GO:0003883">
    <property type="term" value="F:CTP synthase activity"/>
    <property type="evidence" value="ECO:0007669"/>
    <property type="project" value="UniProtKB-UniRule"/>
</dbReference>
<feature type="binding site" evidence="11">
    <location>
        <position position="244"/>
    </location>
    <ligand>
        <name>ATP</name>
        <dbReference type="ChEBI" id="CHEBI:30616"/>
    </ligand>
</feature>
<dbReference type="EC" id="6.3.4.2" evidence="11"/>
<keyword evidence="9 11" id="KW-0665">Pyrimidine biosynthesis</keyword>
<feature type="domain" description="Glutamine amidotransferase" evidence="12">
    <location>
        <begin position="309"/>
        <end position="537"/>
    </location>
</feature>
<keyword evidence="3 11" id="KW-0436">Ligase</keyword>
<dbReference type="InterPro" id="IPR017456">
    <property type="entry name" value="CTP_synthase_N"/>
</dbReference>
<evidence type="ECO:0000259" key="12">
    <source>
        <dbReference type="Pfam" id="PF00117"/>
    </source>
</evidence>
<feature type="binding site" evidence="11">
    <location>
        <begin position="390"/>
        <end position="393"/>
    </location>
    <ligand>
        <name>L-glutamine</name>
        <dbReference type="ChEBI" id="CHEBI:58359"/>
    </ligand>
</feature>
<dbReference type="UniPathway" id="UPA00159">
    <property type="reaction ID" value="UER00277"/>
</dbReference>
<dbReference type="HAMAP" id="MF_01227">
    <property type="entry name" value="PyrG"/>
    <property type="match status" value="1"/>
</dbReference>
<dbReference type="NCBIfam" id="NF003792">
    <property type="entry name" value="PRK05380.1"/>
    <property type="match status" value="1"/>
</dbReference>
<evidence type="ECO:0000256" key="3">
    <source>
        <dbReference type="ARBA" id="ARBA00022598"/>
    </source>
</evidence>
<feature type="binding site" evidence="11">
    <location>
        <begin position="190"/>
        <end position="195"/>
    </location>
    <ligand>
        <name>UTP</name>
        <dbReference type="ChEBI" id="CHEBI:46398"/>
    </ligand>
</feature>
<name>A0A1F6Y143_9BACT</name>
<dbReference type="Pfam" id="PF00117">
    <property type="entry name" value="GATase"/>
    <property type="match status" value="1"/>
</dbReference>
<evidence type="ECO:0000256" key="11">
    <source>
        <dbReference type="HAMAP-Rule" id="MF_01227"/>
    </source>
</evidence>
<feature type="binding site" evidence="11">
    <location>
        <position position="74"/>
    </location>
    <ligand>
        <name>Mg(2+)</name>
        <dbReference type="ChEBI" id="CHEBI:18420"/>
    </ligand>
</feature>
<evidence type="ECO:0000256" key="6">
    <source>
        <dbReference type="ARBA" id="ARBA00022840"/>
    </source>
</evidence>
<comment type="catalytic activity">
    <reaction evidence="10 11">
        <text>UTP + L-glutamine + ATP + H2O = CTP + L-glutamate + ADP + phosphate + 2 H(+)</text>
        <dbReference type="Rhea" id="RHEA:26426"/>
        <dbReference type="ChEBI" id="CHEBI:15377"/>
        <dbReference type="ChEBI" id="CHEBI:15378"/>
        <dbReference type="ChEBI" id="CHEBI:29985"/>
        <dbReference type="ChEBI" id="CHEBI:30616"/>
        <dbReference type="ChEBI" id="CHEBI:37563"/>
        <dbReference type="ChEBI" id="CHEBI:43474"/>
        <dbReference type="ChEBI" id="CHEBI:46398"/>
        <dbReference type="ChEBI" id="CHEBI:58359"/>
        <dbReference type="ChEBI" id="CHEBI:456216"/>
        <dbReference type="EC" id="6.3.4.2"/>
    </reaction>
</comment>
<dbReference type="Proteomes" id="UP000176479">
    <property type="component" value="Unassembled WGS sequence"/>
</dbReference>
<dbReference type="FunFam" id="3.40.50.880:FF:000002">
    <property type="entry name" value="CTP synthase"/>
    <property type="match status" value="1"/>
</dbReference>